<proteinExistence type="predicted"/>
<dbReference type="Pfam" id="PF11751">
    <property type="entry name" value="PorP_SprF"/>
    <property type="match status" value="1"/>
</dbReference>
<evidence type="ECO:0000313" key="2">
    <source>
        <dbReference type="EMBL" id="TDW99333.1"/>
    </source>
</evidence>
<dbReference type="NCBIfam" id="TIGR03519">
    <property type="entry name" value="T9SS_PorP_fam"/>
    <property type="match status" value="1"/>
</dbReference>
<dbReference type="EMBL" id="SODV01000001">
    <property type="protein sequence ID" value="TDW99333.1"/>
    <property type="molecule type" value="Genomic_DNA"/>
</dbReference>
<evidence type="ECO:0000313" key="3">
    <source>
        <dbReference type="Proteomes" id="UP000294498"/>
    </source>
</evidence>
<reference evidence="2 3" key="1">
    <citation type="submission" date="2019-03" db="EMBL/GenBank/DDBJ databases">
        <title>Genomic Encyclopedia of Type Strains, Phase IV (KMG-IV): sequencing the most valuable type-strain genomes for metagenomic binning, comparative biology and taxonomic classification.</title>
        <authorList>
            <person name="Goeker M."/>
        </authorList>
    </citation>
    <scope>NUCLEOTIDE SEQUENCE [LARGE SCALE GENOMIC DNA]</scope>
    <source>
        <strain evidence="2 3">DSM 100059</strain>
    </source>
</reference>
<feature type="signal peptide" evidence="1">
    <location>
        <begin position="1"/>
        <end position="20"/>
    </location>
</feature>
<dbReference type="RefSeq" id="WP_133989936.1">
    <property type="nucleotide sequence ID" value="NZ_SODV01000001.1"/>
</dbReference>
<dbReference type="Proteomes" id="UP000294498">
    <property type="component" value="Unassembled WGS sequence"/>
</dbReference>
<organism evidence="2 3">
    <name type="scientific">Dinghuibacter silviterrae</name>
    <dbReference type="NCBI Taxonomy" id="1539049"/>
    <lineage>
        <taxon>Bacteria</taxon>
        <taxon>Pseudomonadati</taxon>
        <taxon>Bacteroidota</taxon>
        <taxon>Chitinophagia</taxon>
        <taxon>Chitinophagales</taxon>
        <taxon>Chitinophagaceae</taxon>
        <taxon>Dinghuibacter</taxon>
    </lineage>
</organism>
<accession>A0A4R8DMW4</accession>
<keyword evidence="3" id="KW-1185">Reference proteome</keyword>
<dbReference type="AlphaFoldDB" id="A0A4R8DMW4"/>
<keyword evidence="1" id="KW-0732">Signal</keyword>
<feature type="chain" id="PRO_5020937675" evidence="1">
    <location>
        <begin position="21"/>
        <end position="339"/>
    </location>
</feature>
<dbReference type="OrthoDB" id="1186563at2"/>
<comment type="caution">
    <text evidence="2">The sequence shown here is derived from an EMBL/GenBank/DDBJ whole genome shotgun (WGS) entry which is preliminary data.</text>
</comment>
<evidence type="ECO:0000256" key="1">
    <source>
        <dbReference type="SAM" id="SignalP"/>
    </source>
</evidence>
<sequence>MKKWLTSSLLLILFCTTVRAQDPHFSQFFASPLTLNPALTGKFDGLYRIAGNYRNQWPTINNAFTTATISADTRILGDRIPENDDFGIGILGLTDQQADGVLNQNYISLSTAYHKGLDEDGYHQLSIGFQATYASSRLDGTKVNLGDELAPDGTWTVPSNDPFANRVFQLHYFDFNTGVLYNGSTSDRNNFYIGGSLYHINHPKESFDDANYYLPTRWTVHAGGHFPIADNASVYLSALHQSQAGANETVAGAAIALNANDDWYVNPTNVYVGAWVRFGDAILPYISMEFSGLQIGLSYDTNISPLKTASNSRGGIEVSLIYIKKPSDPNKRHLNCPKF</sequence>
<name>A0A4R8DMW4_9BACT</name>
<dbReference type="InterPro" id="IPR019861">
    <property type="entry name" value="PorP/SprF_Bacteroidetes"/>
</dbReference>
<protein>
    <submittedName>
        <fullName evidence="2">Type IX secretion system PorP/SprF family membrane protein</fullName>
    </submittedName>
</protein>
<gene>
    <name evidence="2" type="ORF">EDB95_0342</name>
</gene>